<dbReference type="Pfam" id="PF01677">
    <property type="entry name" value="Herpes_UL7"/>
    <property type="match status" value="1"/>
</dbReference>
<proteinExistence type="inferred from homology"/>
<keyword evidence="2" id="KW-1040">Host Golgi apparatus</keyword>
<dbReference type="InterPro" id="IPR002600">
    <property type="entry name" value="Herpes_UL7"/>
</dbReference>
<keyword evidence="4" id="KW-1035">Host cytoplasm</keyword>
<keyword evidence="7" id="KW-1185">Reference proteome</keyword>
<feature type="region of interest" description="Disordered" evidence="5">
    <location>
        <begin position="1"/>
        <end position="25"/>
    </location>
</feature>
<evidence type="ECO:0000256" key="1">
    <source>
        <dbReference type="ARBA" id="ARBA00022580"/>
    </source>
</evidence>
<evidence type="ECO:0000256" key="3">
    <source>
        <dbReference type="ARBA" id="ARBA00022844"/>
    </source>
</evidence>
<evidence type="ECO:0000313" key="6">
    <source>
        <dbReference type="EMBL" id="AJG42966.1"/>
    </source>
</evidence>
<organism evidence="6 7">
    <name type="scientific">phocid gammaherpesvirus 3</name>
    <dbReference type="NCBI Taxonomy" id="2560643"/>
    <lineage>
        <taxon>Viruses</taxon>
        <taxon>Duplodnaviria</taxon>
        <taxon>Heunggongvirae</taxon>
        <taxon>Peploviricota</taxon>
        <taxon>Herviviricetes</taxon>
        <taxon>Herpesvirales</taxon>
        <taxon>Orthoherpesviridae</taxon>
        <taxon>Gammaherpesvirinae</taxon>
        <taxon>Percavirus</taxon>
        <taxon>Percavirus phocidgamma3</taxon>
    </lineage>
</organism>
<accession>A0A0R5Z696</accession>
<reference evidence="6" key="1">
    <citation type="submission" date="2014-11" db="EMBL/GenBank/DDBJ databases">
        <title>Gammaherpesviruses are widespread among seal species in Canada.</title>
        <authorList>
            <person name="Bellehumeur C."/>
            <person name="Nielsen O."/>
            <person name="Measures L."/>
            <person name="Harwood L."/>
            <person name="Boyle B."/>
            <person name="Gagnon C.A."/>
        </authorList>
    </citation>
    <scope>NUCLEOTIDE SEQUENCE [LARGE SCALE GENOMIC DNA]</scope>
    <source>
        <strain evidence="6">FMV04-1493874</strain>
    </source>
</reference>
<dbReference type="KEGG" id="vg:65099487"/>
<dbReference type="EMBL" id="KP136799">
    <property type="protein sequence ID" value="AJG42966.1"/>
    <property type="molecule type" value="Genomic_DNA"/>
</dbReference>
<keyword evidence="3" id="KW-0946">Virion</keyword>
<evidence type="ECO:0000313" key="7">
    <source>
        <dbReference type="Proteomes" id="UP000296355"/>
    </source>
</evidence>
<dbReference type="GO" id="GO:0044423">
    <property type="term" value="C:virion component"/>
    <property type="evidence" value="ECO:0007669"/>
    <property type="project" value="UniProtKB-KW"/>
</dbReference>
<dbReference type="Proteomes" id="UP000296355">
    <property type="component" value="Segment"/>
</dbReference>
<evidence type="ECO:0000256" key="5">
    <source>
        <dbReference type="SAM" id="MobiDB-lite"/>
    </source>
</evidence>
<protein>
    <submittedName>
        <fullName evidence="6">Uncharacterized protein</fullName>
    </submittedName>
</protein>
<evidence type="ECO:0000256" key="2">
    <source>
        <dbReference type="ARBA" id="ARBA00022812"/>
    </source>
</evidence>
<evidence type="ECO:0000256" key="4">
    <source>
        <dbReference type="ARBA" id="ARBA00023200"/>
    </source>
</evidence>
<dbReference type="RefSeq" id="YP_010084497.1">
    <property type="nucleotide sequence ID" value="NC_055139.1"/>
</dbReference>
<name>A0A0R5Z696_9GAMA</name>
<sequence>MDRALQTISGSKISGRNTLGSPTTMSSYPLIPRMVLEVNRSDNTQIASNSELLFENGELHVQSLVSYVKLKTVSHTFEGFVMACLLETEDMLEKINLHPHVFMQRVFTYKPAHVCILELCVLLSMLENYPKPTLKGVLSIVKRAKFIYSKHQCLDAAFLLHGIETIAATTINYFDLDKEGVCTLGPGLLLFKLHKAIESGSVESKGLLKPIFLNSFKMEGDGWSMYEDNSTFSNFNIFYLETIFTCHFGCAPVVSIYKNICLDGCPRQQIISQ</sequence>
<dbReference type="HAMAP" id="MF_04038">
    <property type="entry name" value="HSV_CEP1"/>
    <property type="match status" value="1"/>
</dbReference>
<dbReference type="GeneID" id="65099487"/>
<keyword evidence="1" id="KW-0920">Virion tegument</keyword>